<dbReference type="AlphaFoldDB" id="A0A090M979"/>
<accession>A0A090M979</accession>
<feature type="compositionally biased region" description="Polar residues" evidence="1">
    <location>
        <begin position="1"/>
        <end position="10"/>
    </location>
</feature>
<organism evidence="2">
    <name type="scientific">Fusarium acuminatum CS5907</name>
    <dbReference type="NCBI Taxonomy" id="1318461"/>
    <lineage>
        <taxon>Eukaryota</taxon>
        <taxon>Fungi</taxon>
        <taxon>Dikarya</taxon>
        <taxon>Ascomycota</taxon>
        <taxon>Pezizomycotina</taxon>
        <taxon>Sordariomycetes</taxon>
        <taxon>Hypocreomycetidae</taxon>
        <taxon>Hypocreales</taxon>
        <taxon>Nectriaceae</taxon>
        <taxon>Fusarium</taxon>
        <taxon>Fusarium tricinctum species complex</taxon>
    </lineage>
</organism>
<name>A0A090M979_9HYPO</name>
<gene>
    <name evidence="2" type="ORF">BN851_0089560</name>
</gene>
<evidence type="ECO:0000313" key="2">
    <source>
        <dbReference type="EMBL" id="CEG03683.1"/>
    </source>
</evidence>
<evidence type="ECO:0000256" key="1">
    <source>
        <dbReference type="SAM" id="MobiDB-lite"/>
    </source>
</evidence>
<feature type="region of interest" description="Disordered" evidence="1">
    <location>
        <begin position="1"/>
        <end position="34"/>
    </location>
</feature>
<proteinExistence type="predicted"/>
<sequence>MTETTRNTGGLTAPPNSPTQRPTTPPSCDEIQSCSLTAPMPTARIREYLEDEPLQPRSFARVHSPCQPATLEGNSIALSRTNYGRRDDDEIRHASATLSLRDDVSPNNSPPLNLLIRFNQNVLLACGLFNHTTSSNLFALWDVQCLNQYGVEFYTWSLLAFTELSTGKPRKRYDSDAQWLELRLHDLQAHLQLRDYAVLEAEFLDRQTPEGTTTQAMLCQLRHLQGAALSDFAHWPSEAYDDAVAIFLTKCLAGLRFTASLTALQEDPVRVMATIFWKFERNLQSCRSFSKSYSPSVAYQAECFREDHCKSWLADASDDSGDDDIDWGLLNGDVCGSGSPVLSAVKALNLFAASVGRWMKMAI</sequence>
<protein>
    <submittedName>
        <fullName evidence="2">WGS project CBMG000000000 data, contig CS5907-c001793</fullName>
    </submittedName>
</protein>
<dbReference type="EMBL" id="CBMG010001789">
    <property type="protein sequence ID" value="CEG03683.1"/>
    <property type="molecule type" value="Genomic_DNA"/>
</dbReference>
<reference evidence="2" key="1">
    <citation type="submission" date="2013-05" db="EMBL/GenBank/DDBJ databases">
        <title>Draft genome sequences of six wheat associated Fusarium spp. isolates.</title>
        <authorList>
            <person name="Moolhuijzen P.M."/>
            <person name="Manners J.M."/>
            <person name="Wilcox S."/>
            <person name="Bellgard M.I."/>
            <person name="Gardiner D.M."/>
        </authorList>
    </citation>
    <scope>NUCLEOTIDE SEQUENCE</scope>
    <source>
        <strain evidence="2">CS5907</strain>
    </source>
</reference>
<comment type="caution">
    <text evidence="2">The sequence shown here is derived from an EMBL/GenBank/DDBJ whole genome shotgun (WGS) entry which is preliminary data.</text>
</comment>